<evidence type="ECO:0000256" key="8">
    <source>
        <dbReference type="ARBA" id="ARBA00023136"/>
    </source>
</evidence>
<evidence type="ECO:0000313" key="15">
    <source>
        <dbReference type="RefSeq" id="XP_026684423.1"/>
    </source>
</evidence>
<evidence type="ECO:0000256" key="3">
    <source>
        <dbReference type="ARBA" id="ARBA00022448"/>
    </source>
</evidence>
<sequence>MAEEKIHPFQFFLAGGVGGALTVLVGHPFDTCKVRLQTANSKQPEYTGMLDCVTKILQKEKIFGFYKGMGAPLVGVAPLNALNYFGYGTGLKFFTNEKNMGQLELWQYFLSGSLGGIVTAALVAPGERIKCLLQVQEGGLSNVYSGPVDVIRKLIQQHGLGSVFKGFSATLLRDVPAFGAYYAMYETVKHVFSGQGDSVIEVSDQTRKTTPLVGTITAGSMAGISYWIVAMPADVLKTRLQTAPEDKYPHGIRSVLSEMLEREGPRTLYRGATPVLLRAIPANAACFLGIEWTLQLLSSSR</sequence>
<dbReference type="STRING" id="121845.A0A1S3DCW1"/>
<dbReference type="GeneID" id="103516130"/>
<protein>
    <submittedName>
        <fullName evidence="13">Protein dif-1-like isoform X1</fullName>
    </submittedName>
    <submittedName>
        <fullName evidence="15">Protein dif-1-like isoform X2</fullName>
    </submittedName>
    <submittedName>
        <fullName evidence="14">Protein dif-1-like isoform X3</fullName>
    </submittedName>
</protein>
<keyword evidence="12" id="KW-1185">Reference proteome</keyword>
<dbReference type="Gene3D" id="1.50.40.10">
    <property type="entry name" value="Mitochondrial carrier domain"/>
    <property type="match status" value="2"/>
</dbReference>
<keyword evidence="3 10" id="KW-0813">Transport</keyword>
<dbReference type="RefSeq" id="XP_008479309.1">
    <property type="nucleotide sequence ID" value="XM_008481087.3"/>
</dbReference>
<dbReference type="SUPFAM" id="SSF103506">
    <property type="entry name" value="Mitochondrial carrier"/>
    <property type="match status" value="1"/>
</dbReference>
<evidence type="ECO:0000256" key="10">
    <source>
        <dbReference type="RuleBase" id="RU000488"/>
    </source>
</evidence>
<evidence type="ECO:0000256" key="6">
    <source>
        <dbReference type="ARBA" id="ARBA00022989"/>
    </source>
</evidence>
<dbReference type="AlphaFoldDB" id="A0A1S3DCW1"/>
<dbReference type="InterPro" id="IPR050567">
    <property type="entry name" value="Mitochondrial_Carrier"/>
</dbReference>
<dbReference type="GO" id="GO:0015227">
    <property type="term" value="F:O-acyl-L-carnitine transmembrane transporter activity"/>
    <property type="evidence" value="ECO:0007669"/>
    <property type="project" value="TreeGrafter"/>
</dbReference>
<keyword evidence="8 9" id="KW-0472">Membrane</keyword>
<accession>A0A1S3DCW1</accession>
<dbReference type="InterPro" id="IPR018108">
    <property type="entry name" value="MCP_transmembrane"/>
</dbReference>
<dbReference type="KEGG" id="dci:103516130"/>
<evidence type="ECO:0000256" key="11">
    <source>
        <dbReference type="SAM" id="Phobius"/>
    </source>
</evidence>
<feature type="repeat" description="Solcar" evidence="9">
    <location>
        <begin position="6"/>
        <end position="93"/>
    </location>
</feature>
<dbReference type="RefSeq" id="XP_008479310.1">
    <property type="nucleotide sequence ID" value="XM_008481088.3"/>
</dbReference>
<proteinExistence type="inferred from homology"/>
<feature type="repeat" description="Solcar" evidence="9">
    <location>
        <begin position="103"/>
        <end position="191"/>
    </location>
</feature>
<dbReference type="Pfam" id="PF00153">
    <property type="entry name" value="Mito_carr"/>
    <property type="match status" value="3"/>
</dbReference>
<evidence type="ECO:0000256" key="7">
    <source>
        <dbReference type="ARBA" id="ARBA00023128"/>
    </source>
</evidence>
<evidence type="ECO:0000313" key="14">
    <source>
        <dbReference type="RefSeq" id="XP_008479310.1"/>
    </source>
</evidence>
<dbReference type="InterPro" id="IPR002067">
    <property type="entry name" value="MCP"/>
</dbReference>
<keyword evidence="4 9" id="KW-0812">Transmembrane</keyword>
<dbReference type="RefSeq" id="XP_026684423.1">
    <property type="nucleotide sequence ID" value="XM_026828622.1"/>
</dbReference>
<feature type="transmembrane region" description="Helical" evidence="11">
    <location>
        <begin position="65"/>
        <end position="85"/>
    </location>
</feature>
<evidence type="ECO:0000256" key="5">
    <source>
        <dbReference type="ARBA" id="ARBA00022737"/>
    </source>
</evidence>
<dbReference type="PANTHER" id="PTHR45624:SF4">
    <property type="entry name" value="CONGESTED-LIKE TRACHEA PROTEIN-RELATED"/>
    <property type="match status" value="1"/>
</dbReference>
<feature type="repeat" description="Solcar" evidence="9">
    <location>
        <begin position="210"/>
        <end position="296"/>
    </location>
</feature>
<gene>
    <name evidence="13 14 15" type="primary">LOC103516130</name>
</gene>
<dbReference type="Proteomes" id="UP000079169">
    <property type="component" value="Unplaced"/>
</dbReference>
<evidence type="ECO:0000256" key="2">
    <source>
        <dbReference type="ARBA" id="ARBA00006375"/>
    </source>
</evidence>
<evidence type="ECO:0000256" key="9">
    <source>
        <dbReference type="PROSITE-ProRule" id="PRU00282"/>
    </source>
</evidence>
<comment type="similarity">
    <text evidence="2 10">Belongs to the mitochondrial carrier (TC 2.A.29) family.</text>
</comment>
<dbReference type="PRINTS" id="PR00926">
    <property type="entry name" value="MITOCARRIER"/>
</dbReference>
<dbReference type="PROSITE" id="PS50920">
    <property type="entry name" value="SOLCAR"/>
    <property type="match status" value="3"/>
</dbReference>
<name>A0A1S3DCW1_DIACI</name>
<comment type="subcellular location">
    <subcellularLocation>
        <location evidence="1">Mitochondrion membrane</location>
        <topology evidence="1">Multi-pass membrane protein</topology>
    </subcellularLocation>
</comment>
<dbReference type="OMA" id="QFAVYEF"/>
<dbReference type="PaxDb" id="121845-A0A1S3DCW1"/>
<dbReference type="InterPro" id="IPR023395">
    <property type="entry name" value="MCP_dom_sf"/>
</dbReference>
<feature type="transmembrane region" description="Helical" evidence="11">
    <location>
        <begin position="105"/>
        <end position="124"/>
    </location>
</feature>
<evidence type="ECO:0000313" key="13">
    <source>
        <dbReference type="RefSeq" id="XP_008479309.1"/>
    </source>
</evidence>
<dbReference type="GO" id="GO:1902603">
    <property type="term" value="P:carnitine transmembrane transport"/>
    <property type="evidence" value="ECO:0007669"/>
    <property type="project" value="TreeGrafter"/>
</dbReference>
<evidence type="ECO:0000313" key="12">
    <source>
        <dbReference type="Proteomes" id="UP000079169"/>
    </source>
</evidence>
<reference evidence="13 14" key="1">
    <citation type="submission" date="2025-04" db="UniProtKB">
        <authorList>
            <consortium name="RefSeq"/>
        </authorList>
    </citation>
    <scope>IDENTIFICATION</scope>
</reference>
<keyword evidence="5" id="KW-0677">Repeat</keyword>
<keyword evidence="7" id="KW-0496">Mitochondrion</keyword>
<dbReference type="GO" id="GO:0006839">
    <property type="term" value="P:mitochondrial transport"/>
    <property type="evidence" value="ECO:0007669"/>
    <property type="project" value="TreeGrafter"/>
</dbReference>
<dbReference type="PANTHER" id="PTHR45624">
    <property type="entry name" value="MITOCHONDRIAL BASIC AMINO ACIDS TRANSPORTER-RELATED"/>
    <property type="match status" value="1"/>
</dbReference>
<keyword evidence="6 11" id="KW-1133">Transmembrane helix</keyword>
<evidence type="ECO:0000256" key="4">
    <source>
        <dbReference type="ARBA" id="ARBA00022692"/>
    </source>
</evidence>
<evidence type="ECO:0000256" key="1">
    <source>
        <dbReference type="ARBA" id="ARBA00004225"/>
    </source>
</evidence>
<organism evidence="12 13">
    <name type="scientific">Diaphorina citri</name>
    <name type="common">Asian citrus psyllid</name>
    <dbReference type="NCBI Taxonomy" id="121845"/>
    <lineage>
        <taxon>Eukaryota</taxon>
        <taxon>Metazoa</taxon>
        <taxon>Ecdysozoa</taxon>
        <taxon>Arthropoda</taxon>
        <taxon>Hexapoda</taxon>
        <taxon>Insecta</taxon>
        <taxon>Pterygota</taxon>
        <taxon>Neoptera</taxon>
        <taxon>Paraneoptera</taxon>
        <taxon>Hemiptera</taxon>
        <taxon>Sternorrhyncha</taxon>
        <taxon>Psylloidea</taxon>
        <taxon>Psyllidae</taxon>
        <taxon>Diaphorininae</taxon>
        <taxon>Diaphorina</taxon>
    </lineage>
</organism>
<feature type="transmembrane region" description="Helical" evidence="11">
    <location>
        <begin position="6"/>
        <end position="26"/>
    </location>
</feature>
<dbReference type="GO" id="GO:0031966">
    <property type="term" value="C:mitochondrial membrane"/>
    <property type="evidence" value="ECO:0007669"/>
    <property type="project" value="UniProtKB-SubCell"/>
</dbReference>